<evidence type="ECO:0000256" key="4">
    <source>
        <dbReference type="ARBA" id="ARBA00022989"/>
    </source>
</evidence>
<evidence type="ECO:0000256" key="3">
    <source>
        <dbReference type="ARBA" id="ARBA00022692"/>
    </source>
</evidence>
<keyword evidence="4" id="KW-1133">Transmembrane helix</keyword>
<evidence type="ECO:0000256" key="2">
    <source>
        <dbReference type="ARBA" id="ARBA00022448"/>
    </source>
</evidence>
<keyword evidence="9" id="KW-1185">Reference proteome</keyword>
<sequence length="71" mass="8347">MLLMFYGYYKQATVGPCNIPRPNGFWDTRDKAKWDAWSSLRNMSKEEAMRSYIEDIQLVSCLSRKLHLNGN</sequence>
<dbReference type="Ensembl" id="ENSGWIT00000028458.1">
    <property type="protein sequence ID" value="ENSGWIP00000026061.1"/>
    <property type="gene ID" value="ENSGWIG00000013676.1"/>
</dbReference>
<dbReference type="Gene3D" id="1.20.80.10">
    <property type="match status" value="1"/>
</dbReference>
<dbReference type="InterPro" id="IPR014352">
    <property type="entry name" value="FERM/acyl-CoA-bd_prot_sf"/>
</dbReference>
<evidence type="ECO:0000313" key="9">
    <source>
        <dbReference type="Proteomes" id="UP000694680"/>
    </source>
</evidence>
<organism evidence="8 9">
    <name type="scientific">Gouania willdenowi</name>
    <name type="common">Blunt-snouted clingfish</name>
    <name type="synonym">Lepadogaster willdenowi</name>
    <dbReference type="NCBI Taxonomy" id="441366"/>
    <lineage>
        <taxon>Eukaryota</taxon>
        <taxon>Metazoa</taxon>
        <taxon>Chordata</taxon>
        <taxon>Craniata</taxon>
        <taxon>Vertebrata</taxon>
        <taxon>Euteleostomi</taxon>
        <taxon>Actinopterygii</taxon>
        <taxon>Neopterygii</taxon>
        <taxon>Teleostei</taxon>
        <taxon>Neoteleostei</taxon>
        <taxon>Acanthomorphata</taxon>
        <taxon>Ovalentaria</taxon>
        <taxon>Blenniimorphae</taxon>
        <taxon>Blenniiformes</taxon>
        <taxon>Gobiesocoidei</taxon>
        <taxon>Gobiesocidae</taxon>
        <taxon>Gobiesocinae</taxon>
        <taxon>Gouania</taxon>
    </lineage>
</organism>
<evidence type="ECO:0000259" key="7">
    <source>
        <dbReference type="PROSITE" id="PS51228"/>
    </source>
</evidence>
<keyword evidence="3" id="KW-0812">Transmembrane</keyword>
<protein>
    <recommendedName>
        <fullName evidence="7">ACB domain-containing protein</fullName>
    </recommendedName>
</protein>
<dbReference type="GO" id="GO:0016020">
    <property type="term" value="C:membrane"/>
    <property type="evidence" value="ECO:0007669"/>
    <property type="project" value="UniProtKB-SubCell"/>
</dbReference>
<dbReference type="SUPFAM" id="SSF47027">
    <property type="entry name" value="Acyl-CoA binding protein"/>
    <property type="match status" value="1"/>
</dbReference>
<dbReference type="InterPro" id="IPR035984">
    <property type="entry name" value="Acyl-CoA-binding_sf"/>
</dbReference>
<keyword evidence="2" id="KW-0813">Transport</keyword>
<evidence type="ECO:0000256" key="6">
    <source>
        <dbReference type="ARBA" id="ARBA00023121"/>
    </source>
</evidence>
<reference evidence="8" key="1">
    <citation type="submission" date="2020-06" db="EMBL/GenBank/DDBJ databases">
        <authorList>
            <consortium name="Wellcome Sanger Institute Data Sharing"/>
        </authorList>
    </citation>
    <scope>NUCLEOTIDE SEQUENCE [LARGE SCALE GENOMIC DNA]</scope>
</reference>
<feature type="domain" description="ACB" evidence="7">
    <location>
        <begin position="1"/>
        <end position="65"/>
    </location>
</feature>
<dbReference type="Pfam" id="PF00887">
    <property type="entry name" value="ACBP"/>
    <property type="match status" value="1"/>
</dbReference>
<keyword evidence="4" id="KW-0472">Membrane</keyword>
<dbReference type="GO" id="GO:0000062">
    <property type="term" value="F:fatty-acyl-CoA binding"/>
    <property type="evidence" value="ECO:0007669"/>
    <property type="project" value="InterPro"/>
</dbReference>
<accession>A0A8C5GA55</accession>
<dbReference type="PANTHER" id="PTHR23310">
    <property type="entry name" value="ACYL-COA-BINDING PROTEIN, ACBP"/>
    <property type="match status" value="1"/>
</dbReference>
<dbReference type="GO" id="GO:0005777">
    <property type="term" value="C:peroxisome"/>
    <property type="evidence" value="ECO:0007669"/>
    <property type="project" value="TreeGrafter"/>
</dbReference>
<name>A0A8C5GA55_GOUWI</name>
<comment type="subcellular location">
    <subcellularLocation>
        <location evidence="1">Membrane</location>
        <topology evidence="1">Single-pass membrane protein</topology>
    </subcellularLocation>
</comment>
<dbReference type="Proteomes" id="UP000694680">
    <property type="component" value="Chromosome 17"/>
</dbReference>
<proteinExistence type="predicted"/>
<dbReference type="PROSITE" id="PS51228">
    <property type="entry name" value="ACB_2"/>
    <property type="match status" value="1"/>
</dbReference>
<dbReference type="InterPro" id="IPR000582">
    <property type="entry name" value="Acyl-CoA-binding_protein"/>
</dbReference>
<reference evidence="8" key="3">
    <citation type="submission" date="2025-09" db="UniProtKB">
        <authorList>
            <consortium name="Ensembl"/>
        </authorList>
    </citation>
    <scope>IDENTIFICATION</scope>
</reference>
<dbReference type="PANTHER" id="PTHR23310:SF6">
    <property type="entry name" value="ACYL-COA-BINDING DOMAIN-CONTAINING PROTEIN 5"/>
    <property type="match status" value="1"/>
</dbReference>
<dbReference type="AlphaFoldDB" id="A0A8C5GA55"/>
<evidence type="ECO:0000256" key="5">
    <source>
        <dbReference type="ARBA" id="ARBA00023054"/>
    </source>
</evidence>
<evidence type="ECO:0000256" key="1">
    <source>
        <dbReference type="ARBA" id="ARBA00004167"/>
    </source>
</evidence>
<evidence type="ECO:0000313" key="8">
    <source>
        <dbReference type="Ensembl" id="ENSGWIP00000026061.1"/>
    </source>
</evidence>
<reference evidence="8" key="2">
    <citation type="submission" date="2025-08" db="UniProtKB">
        <authorList>
            <consortium name="Ensembl"/>
        </authorList>
    </citation>
    <scope>IDENTIFICATION</scope>
</reference>
<keyword evidence="6" id="KW-0446">Lipid-binding</keyword>
<dbReference type="GO" id="GO:0006631">
    <property type="term" value="P:fatty acid metabolic process"/>
    <property type="evidence" value="ECO:0007669"/>
    <property type="project" value="TreeGrafter"/>
</dbReference>
<keyword evidence="5" id="KW-0175">Coiled coil</keyword>